<protein>
    <submittedName>
        <fullName evidence="1">(rape) hypothetical protein</fullName>
    </submittedName>
</protein>
<proteinExistence type="predicted"/>
<dbReference type="Proteomes" id="UP001295469">
    <property type="component" value="Chromosome A09"/>
</dbReference>
<dbReference type="AlphaFoldDB" id="A0A816PIB0"/>
<evidence type="ECO:0000313" key="1">
    <source>
        <dbReference type="EMBL" id="CAF2049079.1"/>
    </source>
</evidence>
<gene>
    <name evidence="1" type="ORF">DARMORV10_A09P53960.1</name>
</gene>
<reference evidence="1" key="1">
    <citation type="submission" date="2021-01" db="EMBL/GenBank/DDBJ databases">
        <authorList>
            <consortium name="Genoscope - CEA"/>
            <person name="William W."/>
        </authorList>
    </citation>
    <scope>NUCLEOTIDE SEQUENCE</scope>
</reference>
<accession>A0A816PIB0</accession>
<dbReference type="EMBL" id="HG994363">
    <property type="protein sequence ID" value="CAF2049079.1"/>
    <property type="molecule type" value="Genomic_DNA"/>
</dbReference>
<organism evidence="1">
    <name type="scientific">Brassica napus</name>
    <name type="common">Rape</name>
    <dbReference type="NCBI Taxonomy" id="3708"/>
    <lineage>
        <taxon>Eukaryota</taxon>
        <taxon>Viridiplantae</taxon>
        <taxon>Streptophyta</taxon>
        <taxon>Embryophyta</taxon>
        <taxon>Tracheophyta</taxon>
        <taxon>Spermatophyta</taxon>
        <taxon>Magnoliopsida</taxon>
        <taxon>eudicotyledons</taxon>
        <taxon>Gunneridae</taxon>
        <taxon>Pentapetalae</taxon>
        <taxon>rosids</taxon>
        <taxon>malvids</taxon>
        <taxon>Brassicales</taxon>
        <taxon>Brassicaceae</taxon>
        <taxon>Brassiceae</taxon>
        <taxon>Brassica</taxon>
    </lineage>
</organism>
<name>A0A816PIB0_BRANA</name>
<sequence>MSVPLTFSWYGSLQDQEHGKPRGIGVLWLLAVETEYPSLLEAYGALFPWVFFLHRLNSDEPKAQAFYNVTSSPGSKGCF</sequence>